<dbReference type="InterPro" id="IPR050856">
    <property type="entry name" value="Biotin_carboxylase_complex"/>
</dbReference>
<dbReference type="EMBL" id="JAKTTI010000001">
    <property type="protein sequence ID" value="MCH1623890.1"/>
    <property type="molecule type" value="Genomic_DNA"/>
</dbReference>
<keyword evidence="10" id="KW-0275">Fatty acid biosynthesis</keyword>
<dbReference type="EC" id="6.3.4.14" evidence="4"/>
<proteinExistence type="predicted"/>
<evidence type="ECO:0000256" key="8">
    <source>
        <dbReference type="ARBA" id="ARBA00022832"/>
    </source>
</evidence>
<name>A0AAW5E2T2_9BACI</name>
<keyword evidence="11" id="KW-0092">Biotin</keyword>
<dbReference type="PROSITE" id="PS50975">
    <property type="entry name" value="ATP_GRASP"/>
    <property type="match status" value="1"/>
</dbReference>
<dbReference type="FunFam" id="3.30.1490.20:FF:000003">
    <property type="entry name" value="acetyl-CoA carboxylase isoform X1"/>
    <property type="match status" value="1"/>
</dbReference>
<sequence>MRKVLIANRGEIASRIIKTCHSLGIETVAVYSDADKDLPYVKHASKSYRIGEPPVMKSYLQVNKILEVAIQEKVDAIHPGYGFLSENSDFAKAVENHKIIFIGPNPDIISLMGDKVKARKTMIDAGVPVVPGSQNGIPSIDEACELAERIGYPVMLKASGGGGGIGMQCCYNEDDLQKAFQSTKARAKMYFGNDDVFIEKYISNARHIEVQIFGDMEGNIVHLYERDCSIQRRNQKVIEETPSPFISTKTRDKICEAAKRAAQFVNYTNAGTIEFIVDEEENFYFLEMNTRLQVEHPITEMTTNIDLVKWQLLVARGERLPLKQDEINATGHAIEFRLYAEDPVSFLPSPGKIEKFSYCDENQYVRIDSGYEEGSTVTPFYDPMIAKIIVKGKTRNESIQLSKQFLNEFEVKGIKTNIPLFLKTLNDESFLRGDYSTGFLANK</sequence>
<evidence type="ECO:0000313" key="17">
    <source>
        <dbReference type="Proteomes" id="UP001431131"/>
    </source>
</evidence>
<keyword evidence="8" id="KW-0276">Fatty acid metabolism</keyword>
<evidence type="ECO:0000256" key="4">
    <source>
        <dbReference type="ARBA" id="ARBA00013263"/>
    </source>
</evidence>
<dbReference type="InterPro" id="IPR005482">
    <property type="entry name" value="Biotin_COase_C"/>
</dbReference>
<evidence type="ECO:0000256" key="12">
    <source>
        <dbReference type="ARBA" id="ARBA00048600"/>
    </source>
</evidence>
<dbReference type="SUPFAM" id="SSF56059">
    <property type="entry name" value="Glutathione synthetase ATP-binding domain-like"/>
    <property type="match status" value="1"/>
</dbReference>
<dbReference type="PROSITE" id="PS50979">
    <property type="entry name" value="BC"/>
    <property type="match status" value="1"/>
</dbReference>
<evidence type="ECO:0000256" key="13">
    <source>
        <dbReference type="PROSITE-ProRule" id="PRU00409"/>
    </source>
</evidence>
<keyword evidence="6 16" id="KW-0436">Ligase</keyword>
<comment type="subunit">
    <text evidence="3">Acetyl-CoA carboxylase is a heterohexamer of biotin carboxyl carrier protein, biotin carboxylase and the two subunits of carboxyl transferase in a 2:2 complex.</text>
</comment>
<evidence type="ECO:0000256" key="2">
    <source>
        <dbReference type="ARBA" id="ARBA00004956"/>
    </source>
</evidence>
<dbReference type="NCBIfam" id="NF006367">
    <property type="entry name" value="PRK08591.1"/>
    <property type="match status" value="1"/>
</dbReference>
<dbReference type="SUPFAM" id="SSF52440">
    <property type="entry name" value="PreATP-grasp domain"/>
    <property type="match status" value="1"/>
</dbReference>
<keyword evidence="9 13" id="KW-0067">ATP-binding</keyword>
<dbReference type="AlphaFoldDB" id="A0AAW5E2T2"/>
<comment type="catalytic activity">
    <reaction evidence="12">
        <text>N(6)-biotinyl-L-lysyl-[protein] + hydrogencarbonate + ATP = N(6)-carboxybiotinyl-L-lysyl-[protein] + ADP + phosphate + H(+)</text>
        <dbReference type="Rhea" id="RHEA:13501"/>
        <dbReference type="Rhea" id="RHEA-COMP:10505"/>
        <dbReference type="Rhea" id="RHEA-COMP:10506"/>
        <dbReference type="ChEBI" id="CHEBI:15378"/>
        <dbReference type="ChEBI" id="CHEBI:17544"/>
        <dbReference type="ChEBI" id="CHEBI:30616"/>
        <dbReference type="ChEBI" id="CHEBI:43474"/>
        <dbReference type="ChEBI" id="CHEBI:83144"/>
        <dbReference type="ChEBI" id="CHEBI:83145"/>
        <dbReference type="ChEBI" id="CHEBI:456216"/>
        <dbReference type="EC" id="6.3.4.14"/>
    </reaction>
</comment>
<dbReference type="GO" id="GO:0005524">
    <property type="term" value="F:ATP binding"/>
    <property type="evidence" value="ECO:0007669"/>
    <property type="project" value="UniProtKB-UniRule"/>
</dbReference>
<dbReference type="PANTHER" id="PTHR18866:SF33">
    <property type="entry name" value="METHYLCROTONOYL-COA CARBOXYLASE SUBUNIT ALPHA, MITOCHONDRIAL-RELATED"/>
    <property type="match status" value="1"/>
</dbReference>
<keyword evidence="10" id="KW-0443">Lipid metabolism</keyword>
<evidence type="ECO:0000259" key="14">
    <source>
        <dbReference type="PROSITE" id="PS50975"/>
    </source>
</evidence>
<dbReference type="InterPro" id="IPR011764">
    <property type="entry name" value="Biotin_carboxylation_dom"/>
</dbReference>
<feature type="domain" description="Biotin carboxylation" evidence="15">
    <location>
        <begin position="1"/>
        <end position="443"/>
    </location>
</feature>
<dbReference type="FunFam" id="3.40.50.20:FF:000010">
    <property type="entry name" value="Propionyl-CoA carboxylase subunit alpha"/>
    <property type="match status" value="1"/>
</dbReference>
<dbReference type="SUPFAM" id="SSF51246">
    <property type="entry name" value="Rudiment single hybrid motif"/>
    <property type="match status" value="1"/>
</dbReference>
<dbReference type="InterPro" id="IPR005481">
    <property type="entry name" value="BC-like_N"/>
</dbReference>
<dbReference type="Pfam" id="PF00289">
    <property type="entry name" value="Biotin_carb_N"/>
    <property type="match status" value="1"/>
</dbReference>
<keyword evidence="5" id="KW-0444">Lipid biosynthesis</keyword>
<dbReference type="GO" id="GO:0004075">
    <property type="term" value="F:biotin carboxylase activity"/>
    <property type="evidence" value="ECO:0007669"/>
    <property type="project" value="UniProtKB-EC"/>
</dbReference>
<dbReference type="Proteomes" id="UP001431131">
    <property type="component" value="Unassembled WGS sequence"/>
</dbReference>
<evidence type="ECO:0000313" key="16">
    <source>
        <dbReference type="EMBL" id="MCH1623890.1"/>
    </source>
</evidence>
<dbReference type="RefSeq" id="WP_240251977.1">
    <property type="nucleotide sequence ID" value="NZ_JAKTTI010000001.1"/>
</dbReference>
<comment type="pathway">
    <text evidence="2">Lipid metabolism; malonyl-CoA biosynthesis; malonyl-CoA from acetyl-CoA: step 1/1.</text>
</comment>
<dbReference type="GO" id="GO:0006633">
    <property type="term" value="P:fatty acid biosynthetic process"/>
    <property type="evidence" value="ECO:0007669"/>
    <property type="project" value="UniProtKB-KW"/>
</dbReference>
<evidence type="ECO:0000256" key="9">
    <source>
        <dbReference type="ARBA" id="ARBA00022840"/>
    </source>
</evidence>
<evidence type="ECO:0000256" key="11">
    <source>
        <dbReference type="ARBA" id="ARBA00023267"/>
    </source>
</evidence>
<dbReference type="InterPro" id="IPR011761">
    <property type="entry name" value="ATP-grasp"/>
</dbReference>
<dbReference type="FunFam" id="3.30.470.20:FF:000028">
    <property type="entry name" value="Methylcrotonoyl-CoA carboxylase subunit alpha, mitochondrial"/>
    <property type="match status" value="1"/>
</dbReference>
<dbReference type="InterPro" id="IPR005479">
    <property type="entry name" value="CPAse_ATP-bd"/>
</dbReference>
<evidence type="ECO:0000256" key="5">
    <source>
        <dbReference type="ARBA" id="ARBA00022516"/>
    </source>
</evidence>
<feature type="domain" description="ATP-grasp" evidence="14">
    <location>
        <begin position="119"/>
        <end position="316"/>
    </location>
</feature>
<dbReference type="PANTHER" id="PTHR18866">
    <property type="entry name" value="CARBOXYLASE:PYRUVATE/ACETYL-COA/PROPIONYL-COA CARBOXYLASE"/>
    <property type="match status" value="1"/>
</dbReference>
<reference evidence="16" key="1">
    <citation type="submission" date="2022-02" db="EMBL/GenBank/DDBJ databases">
        <title>Fredinandcohnia quinoae sp. nov. isolated from Chenopodium quinoa seeds.</title>
        <authorList>
            <person name="Saati-Santamaria Z."/>
            <person name="Flores-Felix J.D."/>
            <person name="Igual J.M."/>
            <person name="Velazquez E."/>
            <person name="Garcia-Fraile P."/>
            <person name="Martinez-Molina E."/>
        </authorList>
    </citation>
    <scope>NUCLEOTIDE SEQUENCE</scope>
    <source>
        <strain evidence="16">SECRCQ15</strain>
    </source>
</reference>
<dbReference type="SMART" id="SM00878">
    <property type="entry name" value="Biotin_carb_C"/>
    <property type="match status" value="1"/>
</dbReference>
<comment type="function">
    <text evidence="1">This protein is a component of the acetyl coenzyme A carboxylase complex; first, biotin carboxylase catalyzes the carboxylation of the carrier protein and then the transcarboxylase transfers the carboxyl group to form malonyl-CoA.</text>
</comment>
<evidence type="ECO:0000256" key="10">
    <source>
        <dbReference type="ARBA" id="ARBA00023160"/>
    </source>
</evidence>
<organism evidence="16 17">
    <name type="scientific">Fredinandcohnia quinoae</name>
    <dbReference type="NCBI Taxonomy" id="2918902"/>
    <lineage>
        <taxon>Bacteria</taxon>
        <taxon>Bacillati</taxon>
        <taxon>Bacillota</taxon>
        <taxon>Bacilli</taxon>
        <taxon>Bacillales</taxon>
        <taxon>Bacillaceae</taxon>
        <taxon>Fredinandcohnia</taxon>
    </lineage>
</organism>
<dbReference type="InterPro" id="IPR011054">
    <property type="entry name" value="Rudment_hybrid_motif"/>
</dbReference>
<dbReference type="Pfam" id="PF02785">
    <property type="entry name" value="Biotin_carb_C"/>
    <property type="match status" value="1"/>
</dbReference>
<evidence type="ECO:0000256" key="1">
    <source>
        <dbReference type="ARBA" id="ARBA00003761"/>
    </source>
</evidence>
<gene>
    <name evidence="16" type="ORF">MJG50_01010</name>
</gene>
<evidence type="ECO:0000259" key="15">
    <source>
        <dbReference type="PROSITE" id="PS50979"/>
    </source>
</evidence>
<dbReference type="InterPro" id="IPR016185">
    <property type="entry name" value="PreATP-grasp_dom_sf"/>
</dbReference>
<dbReference type="PROSITE" id="PS00867">
    <property type="entry name" value="CPSASE_2"/>
    <property type="match status" value="1"/>
</dbReference>
<dbReference type="GO" id="GO:0046872">
    <property type="term" value="F:metal ion binding"/>
    <property type="evidence" value="ECO:0007669"/>
    <property type="project" value="InterPro"/>
</dbReference>
<protein>
    <recommendedName>
        <fullName evidence="4">biotin carboxylase</fullName>
        <ecNumber evidence="4">6.3.4.14</ecNumber>
    </recommendedName>
</protein>
<keyword evidence="7 13" id="KW-0547">Nucleotide-binding</keyword>
<dbReference type="Pfam" id="PF02786">
    <property type="entry name" value="CPSase_L_D2"/>
    <property type="match status" value="1"/>
</dbReference>
<evidence type="ECO:0000256" key="3">
    <source>
        <dbReference type="ARBA" id="ARBA00011750"/>
    </source>
</evidence>
<keyword evidence="17" id="KW-1185">Reference proteome</keyword>
<evidence type="ECO:0000256" key="6">
    <source>
        <dbReference type="ARBA" id="ARBA00022598"/>
    </source>
</evidence>
<accession>A0AAW5E2T2</accession>
<dbReference type="Gene3D" id="3.30.470.20">
    <property type="entry name" value="ATP-grasp fold, B domain"/>
    <property type="match status" value="1"/>
</dbReference>
<dbReference type="PROSITE" id="PS00866">
    <property type="entry name" value="CPSASE_1"/>
    <property type="match status" value="1"/>
</dbReference>
<evidence type="ECO:0000256" key="7">
    <source>
        <dbReference type="ARBA" id="ARBA00022741"/>
    </source>
</evidence>
<comment type="caution">
    <text evidence="16">The sequence shown here is derived from an EMBL/GenBank/DDBJ whole genome shotgun (WGS) entry which is preliminary data.</text>
</comment>